<evidence type="ECO:0000256" key="2">
    <source>
        <dbReference type="ARBA" id="ARBA00004418"/>
    </source>
</evidence>
<sequence>MKTTFSLVSSALLALAISLPATALDKREHHEAVYEMGCDTCHDQGVGKFPSDEACYQCHDADKTAEMTKREGKYAKQNPHDSMHYGKDVPCQECHSEHSHKQALCQDCHTFKYPRFTK</sequence>
<keyword evidence="3" id="KW-0813">Transport</keyword>
<dbReference type="GO" id="GO:0042597">
    <property type="term" value="C:periplasmic space"/>
    <property type="evidence" value="ECO:0007669"/>
    <property type="project" value="UniProtKB-SubCell"/>
</dbReference>
<keyword evidence="7" id="KW-0408">Iron</keyword>
<evidence type="ECO:0000256" key="3">
    <source>
        <dbReference type="ARBA" id="ARBA00022448"/>
    </source>
</evidence>
<dbReference type="GO" id="GO:0046872">
    <property type="term" value="F:metal ion binding"/>
    <property type="evidence" value="ECO:0007669"/>
    <property type="project" value="UniProtKB-KW"/>
</dbReference>
<dbReference type="EMBL" id="SWCJ01000006">
    <property type="protein sequence ID" value="TKB54962.1"/>
    <property type="molecule type" value="Genomic_DNA"/>
</dbReference>
<keyword evidence="5" id="KW-0479">Metal-binding</keyword>
<evidence type="ECO:0000313" key="10">
    <source>
        <dbReference type="EMBL" id="TKB54962.1"/>
    </source>
</evidence>
<feature type="domain" description="Tetrahaem cytochrome" evidence="9">
    <location>
        <begin position="34"/>
        <end position="110"/>
    </location>
</feature>
<keyword evidence="11" id="KW-1185">Reference proteome</keyword>
<comment type="caution">
    <text evidence="10">The sequence shown here is derived from an EMBL/GenBank/DDBJ whole genome shotgun (WGS) entry which is preliminary data.</text>
</comment>
<feature type="chain" id="PRO_5020230702" evidence="8">
    <location>
        <begin position="24"/>
        <end position="118"/>
    </location>
</feature>
<protein>
    <submittedName>
        <fullName evidence="10">Cytochrome C</fullName>
    </submittedName>
</protein>
<proteinExistence type="predicted"/>
<dbReference type="CDD" id="cd08168">
    <property type="entry name" value="Cytochrom_C3"/>
    <property type="match status" value="1"/>
</dbReference>
<reference evidence="10 11" key="1">
    <citation type="submission" date="2019-04" db="EMBL/GenBank/DDBJ databases">
        <authorList>
            <person name="Hwang J.C."/>
        </authorList>
    </citation>
    <scope>NUCLEOTIDE SEQUENCE [LARGE SCALE GENOMIC DNA]</scope>
    <source>
        <strain evidence="10 11">IMCC35002</strain>
    </source>
</reference>
<dbReference type="Gene3D" id="1.10.1130.10">
    <property type="entry name" value="Flavocytochrome C3, Chain A"/>
    <property type="match status" value="1"/>
</dbReference>
<evidence type="ECO:0000256" key="7">
    <source>
        <dbReference type="ARBA" id="ARBA00023004"/>
    </source>
</evidence>
<name>A0A4U1BNA2_9GAMM</name>
<evidence type="ECO:0000256" key="6">
    <source>
        <dbReference type="ARBA" id="ARBA00022982"/>
    </source>
</evidence>
<comment type="cofactor">
    <cofactor evidence="1">
        <name>heme c</name>
        <dbReference type="ChEBI" id="CHEBI:61717"/>
    </cofactor>
</comment>
<evidence type="ECO:0000256" key="5">
    <source>
        <dbReference type="ARBA" id="ARBA00022723"/>
    </source>
</evidence>
<dbReference type="OrthoDB" id="9153838at2"/>
<keyword evidence="4" id="KW-0349">Heme</keyword>
<comment type="subcellular location">
    <subcellularLocation>
        <location evidence="2">Periplasm</location>
    </subcellularLocation>
</comment>
<dbReference type="Proteomes" id="UP000305675">
    <property type="component" value="Unassembled WGS sequence"/>
</dbReference>
<gene>
    <name evidence="10" type="ORF">FCL42_10360</name>
</gene>
<dbReference type="RefSeq" id="WP_136863348.1">
    <property type="nucleotide sequence ID" value="NZ_SWCJ01000006.1"/>
</dbReference>
<dbReference type="InterPro" id="IPR012286">
    <property type="entry name" value="Tetrahaem_cytochrome"/>
</dbReference>
<organism evidence="10 11">
    <name type="scientific">Ferrimonas aestuarii</name>
    <dbReference type="NCBI Taxonomy" id="2569539"/>
    <lineage>
        <taxon>Bacteria</taxon>
        <taxon>Pseudomonadati</taxon>
        <taxon>Pseudomonadota</taxon>
        <taxon>Gammaproteobacteria</taxon>
        <taxon>Alteromonadales</taxon>
        <taxon>Ferrimonadaceae</taxon>
        <taxon>Ferrimonas</taxon>
    </lineage>
</organism>
<dbReference type="SUPFAM" id="SSF48695">
    <property type="entry name" value="Multiheme cytochromes"/>
    <property type="match status" value="1"/>
</dbReference>
<evidence type="ECO:0000256" key="1">
    <source>
        <dbReference type="ARBA" id="ARBA00001926"/>
    </source>
</evidence>
<keyword evidence="6" id="KW-0249">Electron transport</keyword>
<keyword evidence="8" id="KW-0732">Signal</keyword>
<evidence type="ECO:0000259" key="9">
    <source>
        <dbReference type="Pfam" id="PF14537"/>
    </source>
</evidence>
<dbReference type="Pfam" id="PF14537">
    <property type="entry name" value="Cytochrom_c3_2"/>
    <property type="match status" value="1"/>
</dbReference>
<evidence type="ECO:0000256" key="8">
    <source>
        <dbReference type="SAM" id="SignalP"/>
    </source>
</evidence>
<evidence type="ECO:0000313" key="11">
    <source>
        <dbReference type="Proteomes" id="UP000305675"/>
    </source>
</evidence>
<dbReference type="AlphaFoldDB" id="A0A4U1BNA2"/>
<dbReference type="InterPro" id="IPR036280">
    <property type="entry name" value="Multihaem_cyt_sf"/>
</dbReference>
<accession>A0A4U1BNA2</accession>
<evidence type="ECO:0000256" key="4">
    <source>
        <dbReference type="ARBA" id="ARBA00022617"/>
    </source>
</evidence>
<feature type="signal peptide" evidence="8">
    <location>
        <begin position="1"/>
        <end position="23"/>
    </location>
</feature>